<feature type="transmembrane region" description="Helical" evidence="1">
    <location>
        <begin position="943"/>
        <end position="963"/>
    </location>
</feature>
<dbReference type="GO" id="GO:0042910">
    <property type="term" value="F:xenobiotic transmembrane transporter activity"/>
    <property type="evidence" value="ECO:0007669"/>
    <property type="project" value="TreeGrafter"/>
</dbReference>
<dbReference type="InterPro" id="IPR001036">
    <property type="entry name" value="Acrflvin-R"/>
</dbReference>
<dbReference type="Gene3D" id="3.30.2090.10">
    <property type="entry name" value="Multidrug efflux transporter AcrB TolC docking domain, DN and DC subdomains"/>
    <property type="match status" value="2"/>
</dbReference>
<accession>A0A518GRJ7</accession>
<dbReference type="Pfam" id="PF00873">
    <property type="entry name" value="ACR_tran"/>
    <property type="match status" value="1"/>
</dbReference>
<dbReference type="AlphaFoldDB" id="A0A518GRJ7"/>
<protein>
    <submittedName>
        <fullName evidence="2">Swarming motility protein SwrC</fullName>
    </submittedName>
</protein>
<feature type="transmembrane region" description="Helical" evidence="1">
    <location>
        <begin position="405"/>
        <end position="426"/>
    </location>
</feature>
<sequence length="1099" mass="119203">MPCLQLWASMFSTTTHCYLLGNALEPKATMNPLTFALRRPWTVMVAILAIVLACSVALRPKWVDQSLAKIGVDFPLQTMKVDIFPALNLPVIYVCQPYGGMDAAQMEGLLTNYYEYHFLYISNIHHVESRNIQGTALMKLIFHPGTDMSQAMAETINYVNRSRAMMPPGTVSPFVMRFDTGSVPVGYLVLSSDTRTVGEIQDQALFKVRPLFSALPGVSAPPPFGGSARTVVIRANPDRLRSYNISPDEVVTALALGNSVSPSGNMHVGTSYPIVPTNALVKDIKELGSIPIRTQDGPPVYVRDVATIDDATDLPTGYALVNGRRAVYILATKRAEASTMRVIDEIKKAIPAMQAELPPDIKVSFEFDQSPYVTRAVGSLLTEGLLGALLTGLMVLVFLRDWRSALVVVLNIPLAIMAAVLGLWMCGQTINLMTLGGLALAVGILVDEATVEIENIHTQFHKTDSMALAVRLGNAETAVPRLLAMLCILAVFVPSFFMQGAARNLFIPLSLAVGFSMIASYILSSTFVPILSIWLLKRTGSHAHTDDSAPLKSSPYRRLLGQTVAWRWVVVPVYLAASVLIVVFVGRQLGLEIFPQTGVAEFRLKFRAPDGTHFDTTEDYAIKVLDEIGETVGRKNVDLTLGYVGTIPSSFPINGVYQWSRGPEEGLLRIALKHGTGIDVEETKNRLRQVLGQKYPELRFSFEPADIISEVMSFGSPTPVEIAVRGANLQESEIYARELEKRLRQLPSLRDVQIAQSLAYPTINVTVDREKASMSGTNASQIARSVVAATSSTRFVAQNYWPDPKTGIGYQVQIEIPQPTMTQAEDLAMLPVDYENGQSVLLRDVARLTPGTQPGQFDRYNMKRELTITANISGVDLGTVSRELQQVLSQMDKEGLKPKSVTTEIRGQVPTLRQILSGLGVGLVLAILVIFLLLTANFQSLRLALATVSTVPAVLAGVVLALWLTGSTLNIESFIGAIMAIGVAMANAILLVTFAEQSRKSSRDSREAAIEGGSRRLRAILMTSLAMTAGMIPMAAGLGEEGAQTAPLGRAVIGGLLAATFATLLVLPAIYALILKRASSQSASLDPLDAESRYFVAAP</sequence>
<feature type="transmembrane region" description="Helical" evidence="1">
    <location>
        <begin position="380"/>
        <end position="399"/>
    </location>
</feature>
<dbReference type="InterPro" id="IPR027463">
    <property type="entry name" value="AcrB_DN_DC_subdom"/>
</dbReference>
<feature type="transmembrane region" description="Helical" evidence="1">
    <location>
        <begin position="975"/>
        <end position="996"/>
    </location>
</feature>
<evidence type="ECO:0000313" key="3">
    <source>
        <dbReference type="Proteomes" id="UP000315349"/>
    </source>
</evidence>
<dbReference type="SUPFAM" id="SSF82866">
    <property type="entry name" value="Multidrug efflux transporter AcrB transmembrane domain"/>
    <property type="match status" value="2"/>
</dbReference>
<feature type="transmembrane region" description="Helical" evidence="1">
    <location>
        <begin position="915"/>
        <end position="936"/>
    </location>
</feature>
<reference evidence="2 3" key="1">
    <citation type="submission" date="2019-02" db="EMBL/GenBank/DDBJ databases">
        <title>Deep-cultivation of Planctomycetes and their phenomic and genomic characterization uncovers novel biology.</title>
        <authorList>
            <person name="Wiegand S."/>
            <person name="Jogler M."/>
            <person name="Boedeker C."/>
            <person name="Pinto D."/>
            <person name="Vollmers J."/>
            <person name="Rivas-Marin E."/>
            <person name="Kohn T."/>
            <person name="Peeters S.H."/>
            <person name="Heuer A."/>
            <person name="Rast P."/>
            <person name="Oberbeckmann S."/>
            <person name="Bunk B."/>
            <person name="Jeske O."/>
            <person name="Meyerdierks A."/>
            <person name="Storesund J.E."/>
            <person name="Kallscheuer N."/>
            <person name="Luecker S."/>
            <person name="Lage O.M."/>
            <person name="Pohl T."/>
            <person name="Merkel B.J."/>
            <person name="Hornburger P."/>
            <person name="Mueller R.-W."/>
            <person name="Bruemmer F."/>
            <person name="Labrenz M."/>
            <person name="Spormann A.M."/>
            <person name="Op den Camp H."/>
            <person name="Overmann J."/>
            <person name="Amann R."/>
            <person name="Jetten M.S.M."/>
            <person name="Mascher T."/>
            <person name="Medema M.H."/>
            <person name="Devos D.P."/>
            <person name="Kaster A.-K."/>
            <person name="Ovreas L."/>
            <person name="Rohde M."/>
            <person name="Galperin M.Y."/>
            <person name="Jogler C."/>
        </authorList>
    </citation>
    <scope>NUCLEOTIDE SEQUENCE [LARGE SCALE GENOMIC DNA]</scope>
    <source>
        <strain evidence="2 3">Spb1</strain>
    </source>
</reference>
<dbReference type="Proteomes" id="UP000315349">
    <property type="component" value="Chromosome"/>
</dbReference>
<organism evidence="2 3">
    <name type="scientific">Planctopirus ephydatiae</name>
    <dbReference type="NCBI Taxonomy" id="2528019"/>
    <lineage>
        <taxon>Bacteria</taxon>
        <taxon>Pseudomonadati</taxon>
        <taxon>Planctomycetota</taxon>
        <taxon>Planctomycetia</taxon>
        <taxon>Planctomycetales</taxon>
        <taxon>Planctomycetaceae</taxon>
        <taxon>Planctopirus</taxon>
    </lineage>
</organism>
<evidence type="ECO:0000256" key="1">
    <source>
        <dbReference type="SAM" id="Phobius"/>
    </source>
</evidence>
<feature type="transmembrane region" description="Helical" evidence="1">
    <location>
        <begin position="1017"/>
        <end position="1039"/>
    </location>
</feature>
<dbReference type="GO" id="GO:0005886">
    <property type="term" value="C:plasma membrane"/>
    <property type="evidence" value="ECO:0007669"/>
    <property type="project" value="TreeGrafter"/>
</dbReference>
<evidence type="ECO:0000313" key="2">
    <source>
        <dbReference type="EMBL" id="QDV31214.1"/>
    </source>
</evidence>
<gene>
    <name evidence="2" type="primary">swrC</name>
    <name evidence="2" type="ORF">Spb1_31580</name>
</gene>
<feature type="transmembrane region" description="Helical" evidence="1">
    <location>
        <begin position="564"/>
        <end position="586"/>
    </location>
</feature>
<keyword evidence="1" id="KW-0812">Transmembrane</keyword>
<keyword evidence="1" id="KW-1133">Transmembrane helix</keyword>
<dbReference type="Gene3D" id="1.20.1640.10">
    <property type="entry name" value="Multidrug efflux transporter AcrB transmembrane domain"/>
    <property type="match status" value="2"/>
</dbReference>
<dbReference type="Gene3D" id="3.30.70.1430">
    <property type="entry name" value="Multidrug efflux transporter AcrB pore domain"/>
    <property type="match status" value="2"/>
</dbReference>
<dbReference type="SUPFAM" id="SSF82714">
    <property type="entry name" value="Multidrug efflux transporter AcrB TolC docking domain, DN and DC subdomains"/>
    <property type="match status" value="2"/>
</dbReference>
<feature type="transmembrane region" description="Helical" evidence="1">
    <location>
        <begin position="478"/>
        <end position="497"/>
    </location>
</feature>
<dbReference type="EMBL" id="CP036299">
    <property type="protein sequence ID" value="QDV31214.1"/>
    <property type="molecule type" value="Genomic_DNA"/>
</dbReference>
<feature type="transmembrane region" description="Helical" evidence="1">
    <location>
        <begin position="509"/>
        <end position="536"/>
    </location>
</feature>
<dbReference type="PANTHER" id="PTHR32063:SF8">
    <property type="entry name" value="CATION EFFLUX PROTEIN"/>
    <property type="match status" value="1"/>
</dbReference>
<dbReference type="Gene3D" id="3.30.70.1440">
    <property type="entry name" value="Multidrug efflux transporter AcrB pore domain"/>
    <property type="match status" value="1"/>
</dbReference>
<proteinExistence type="predicted"/>
<dbReference type="PANTHER" id="PTHR32063">
    <property type="match status" value="1"/>
</dbReference>
<dbReference type="Gene3D" id="3.30.70.1320">
    <property type="entry name" value="Multidrug efflux transporter AcrB pore domain like"/>
    <property type="match status" value="1"/>
</dbReference>
<feature type="transmembrane region" description="Helical" evidence="1">
    <location>
        <begin position="1051"/>
        <end position="1074"/>
    </location>
</feature>
<dbReference type="PRINTS" id="PR00702">
    <property type="entry name" value="ACRIFLAVINRP"/>
</dbReference>
<keyword evidence="3" id="KW-1185">Reference proteome</keyword>
<name>A0A518GRJ7_9PLAN</name>
<dbReference type="SUPFAM" id="SSF82693">
    <property type="entry name" value="Multidrug efflux transporter AcrB pore domain, PN1, PN2, PC1 and PC2 subdomains"/>
    <property type="match status" value="2"/>
</dbReference>
<dbReference type="KEGG" id="peh:Spb1_31580"/>
<keyword evidence="1" id="KW-0472">Membrane</keyword>